<evidence type="ECO:0000313" key="2">
    <source>
        <dbReference type="EMBL" id="GAA2428059.1"/>
    </source>
</evidence>
<evidence type="ECO:0000256" key="1">
    <source>
        <dbReference type="SAM" id="MobiDB-lite"/>
    </source>
</evidence>
<sequence>MRSQATYVLVSAVCSRSSASLGFPVSDRAVRSSTGRRALTYDENDGYGKGRVCVAAAAAFEALVQTGVVMAPRYERAGPRGSAASPEAGSPPGCREGFRRTSCRWTGG</sequence>
<proteinExistence type="predicted"/>
<organism evidence="2 3">
    <name type="scientific">Streptomyces glaucus</name>
    <dbReference type="NCBI Taxonomy" id="284029"/>
    <lineage>
        <taxon>Bacteria</taxon>
        <taxon>Bacillati</taxon>
        <taxon>Actinomycetota</taxon>
        <taxon>Actinomycetes</taxon>
        <taxon>Kitasatosporales</taxon>
        <taxon>Streptomycetaceae</taxon>
        <taxon>Streptomyces</taxon>
    </lineage>
</organism>
<dbReference type="EMBL" id="BAAATK010000006">
    <property type="protein sequence ID" value="GAA2428059.1"/>
    <property type="molecule type" value="Genomic_DNA"/>
</dbReference>
<evidence type="ECO:0008006" key="4">
    <source>
        <dbReference type="Google" id="ProtNLM"/>
    </source>
</evidence>
<protein>
    <recommendedName>
        <fullName evidence="4">Secreted protein</fullName>
    </recommendedName>
</protein>
<dbReference type="Proteomes" id="UP001500460">
    <property type="component" value="Unassembled WGS sequence"/>
</dbReference>
<keyword evidence="3" id="KW-1185">Reference proteome</keyword>
<gene>
    <name evidence="2" type="ORF">GCM10010421_14680</name>
</gene>
<name>A0ABN3JE56_9ACTN</name>
<evidence type="ECO:0000313" key="3">
    <source>
        <dbReference type="Proteomes" id="UP001500460"/>
    </source>
</evidence>
<comment type="caution">
    <text evidence="2">The sequence shown here is derived from an EMBL/GenBank/DDBJ whole genome shotgun (WGS) entry which is preliminary data.</text>
</comment>
<reference evidence="2 3" key="1">
    <citation type="journal article" date="2019" name="Int. J. Syst. Evol. Microbiol.">
        <title>The Global Catalogue of Microorganisms (GCM) 10K type strain sequencing project: providing services to taxonomists for standard genome sequencing and annotation.</title>
        <authorList>
            <consortium name="The Broad Institute Genomics Platform"/>
            <consortium name="The Broad Institute Genome Sequencing Center for Infectious Disease"/>
            <person name="Wu L."/>
            <person name="Ma J."/>
        </authorList>
    </citation>
    <scope>NUCLEOTIDE SEQUENCE [LARGE SCALE GENOMIC DNA]</scope>
    <source>
        <strain evidence="2 3">JCM 6922</strain>
    </source>
</reference>
<accession>A0ABN3JE56</accession>
<feature type="region of interest" description="Disordered" evidence="1">
    <location>
        <begin position="76"/>
        <end position="108"/>
    </location>
</feature>